<sequence>MILTGRALSLLYSSPARLLSYSTSSARLSDSLVDYPRTVAPRQAKRDAERKRIGRRSRNALDVTLECTEKKEATDDDEVCLFTDASLDGYSIVVTLVHHGDDSKSVDKQSHVMVVCKSGTYAVEKEDCPIVQACTELDYILLRRKALAQCTVDRLNTDILQIFMVLLIKYKLDFHEWPYPLAVVQANLNHTPVRRNAGITLDTVSQHLERLRGSLRGFHQEVVDEKERRRLQAIVAKNGIAAKFDIGYFVLWSRIDQRLSNNKLLGHRAHVTRLKYYSDSNLNVTQEILEFVPGQGIVMVAKELTDHR</sequence>
<dbReference type="Proteomes" id="UP000198211">
    <property type="component" value="Unassembled WGS sequence"/>
</dbReference>
<evidence type="ECO:0000313" key="2">
    <source>
        <dbReference type="Proteomes" id="UP000198211"/>
    </source>
</evidence>
<comment type="caution">
    <text evidence="1">The sequence shown here is derived from an EMBL/GenBank/DDBJ whole genome shotgun (WGS) entry which is preliminary data.</text>
</comment>
<accession>A0A225VCQ8</accession>
<dbReference type="EMBL" id="NBNE01005603">
    <property type="protein sequence ID" value="OWZ03301.1"/>
    <property type="molecule type" value="Genomic_DNA"/>
</dbReference>
<organism evidence="1 2">
    <name type="scientific">Phytophthora megakarya</name>
    <dbReference type="NCBI Taxonomy" id="4795"/>
    <lineage>
        <taxon>Eukaryota</taxon>
        <taxon>Sar</taxon>
        <taxon>Stramenopiles</taxon>
        <taxon>Oomycota</taxon>
        <taxon>Peronosporomycetes</taxon>
        <taxon>Peronosporales</taxon>
        <taxon>Peronosporaceae</taxon>
        <taxon>Phytophthora</taxon>
    </lineage>
</organism>
<gene>
    <name evidence="1" type="ORF">PHMEG_00024993</name>
</gene>
<keyword evidence="2" id="KW-1185">Reference proteome</keyword>
<proteinExistence type="predicted"/>
<dbReference type="OrthoDB" id="1903608at2759"/>
<protein>
    <recommendedName>
        <fullName evidence="3">Reverse transcriptase RNase H-like domain-containing protein</fullName>
    </recommendedName>
</protein>
<evidence type="ECO:0008006" key="3">
    <source>
        <dbReference type="Google" id="ProtNLM"/>
    </source>
</evidence>
<dbReference type="AlphaFoldDB" id="A0A225VCQ8"/>
<evidence type="ECO:0000313" key="1">
    <source>
        <dbReference type="EMBL" id="OWZ03301.1"/>
    </source>
</evidence>
<name>A0A225VCQ8_9STRA</name>
<reference evidence="2" key="1">
    <citation type="submission" date="2017-03" db="EMBL/GenBank/DDBJ databases">
        <title>Phytopthora megakarya and P. palmivora, two closely related causual agents of cacao black pod achieved similar genome size and gene model numbers by different mechanisms.</title>
        <authorList>
            <person name="Ali S."/>
            <person name="Shao J."/>
            <person name="Larry D.J."/>
            <person name="Kronmiller B."/>
            <person name="Shen D."/>
            <person name="Strem M.D."/>
            <person name="Melnick R.L."/>
            <person name="Guiltinan M.J."/>
            <person name="Tyler B.M."/>
            <person name="Meinhardt L.W."/>
            <person name="Bailey B.A."/>
        </authorList>
    </citation>
    <scope>NUCLEOTIDE SEQUENCE [LARGE SCALE GENOMIC DNA]</scope>
    <source>
        <strain evidence="2">zdho120</strain>
    </source>
</reference>